<dbReference type="EMBL" id="GGEC01092661">
    <property type="protein sequence ID" value="MBX73145.1"/>
    <property type="molecule type" value="Transcribed_RNA"/>
</dbReference>
<dbReference type="AlphaFoldDB" id="A0A2P2R1M6"/>
<organism evidence="1">
    <name type="scientific">Rhizophora mucronata</name>
    <name type="common">Asiatic mangrove</name>
    <dbReference type="NCBI Taxonomy" id="61149"/>
    <lineage>
        <taxon>Eukaryota</taxon>
        <taxon>Viridiplantae</taxon>
        <taxon>Streptophyta</taxon>
        <taxon>Embryophyta</taxon>
        <taxon>Tracheophyta</taxon>
        <taxon>Spermatophyta</taxon>
        <taxon>Magnoliopsida</taxon>
        <taxon>eudicotyledons</taxon>
        <taxon>Gunneridae</taxon>
        <taxon>Pentapetalae</taxon>
        <taxon>rosids</taxon>
        <taxon>fabids</taxon>
        <taxon>Malpighiales</taxon>
        <taxon>Rhizophoraceae</taxon>
        <taxon>Rhizophora</taxon>
    </lineage>
</organism>
<name>A0A2P2R1M6_RHIMU</name>
<reference evidence="1" key="1">
    <citation type="submission" date="2018-02" db="EMBL/GenBank/DDBJ databases">
        <title>Rhizophora mucronata_Transcriptome.</title>
        <authorList>
            <person name="Meera S.P."/>
            <person name="Sreeshan A."/>
            <person name="Augustine A."/>
        </authorList>
    </citation>
    <scope>NUCLEOTIDE SEQUENCE</scope>
    <source>
        <tissue evidence="1">Leaf</tissue>
    </source>
</reference>
<proteinExistence type="predicted"/>
<evidence type="ECO:0000313" key="1">
    <source>
        <dbReference type="EMBL" id="MBX73145.1"/>
    </source>
</evidence>
<protein>
    <submittedName>
        <fullName evidence="1">Uncharacterized protein</fullName>
    </submittedName>
</protein>
<sequence>MLNCHCLIDCLSVIIGILNPSSAF</sequence>
<accession>A0A2P2R1M6</accession>